<proteinExistence type="predicted"/>
<evidence type="ECO:0000313" key="3">
    <source>
        <dbReference type="Proteomes" id="UP000271974"/>
    </source>
</evidence>
<sequence>MYMKNKTLHARRNCCAHHEFWPDVTLVYQALLSARLEAGHPRRKLREGKAWEKGGRSEHAGITAALAVLSQLVRPRLGQRTSDGQRKKKSRRSTQVGTEVGFGQPASLQSDSEAAMTPTRPPLSTNGEPARRPCLLYHSHTHRRLSSAVHSSARQDEGFLATCQKPQRKAGAWLAVVHQWRSCKVRRKREGSRHDWRRETH</sequence>
<feature type="region of interest" description="Disordered" evidence="1">
    <location>
        <begin position="76"/>
        <end position="132"/>
    </location>
</feature>
<name>A0A3S1B9H6_ELYCH</name>
<dbReference type="AlphaFoldDB" id="A0A3S1B9H6"/>
<dbReference type="EMBL" id="RQTK01000518">
    <property type="protein sequence ID" value="RUS78311.1"/>
    <property type="molecule type" value="Genomic_DNA"/>
</dbReference>
<organism evidence="2 3">
    <name type="scientific">Elysia chlorotica</name>
    <name type="common">Eastern emerald elysia</name>
    <name type="synonym">Sea slug</name>
    <dbReference type="NCBI Taxonomy" id="188477"/>
    <lineage>
        <taxon>Eukaryota</taxon>
        <taxon>Metazoa</taxon>
        <taxon>Spiralia</taxon>
        <taxon>Lophotrochozoa</taxon>
        <taxon>Mollusca</taxon>
        <taxon>Gastropoda</taxon>
        <taxon>Heterobranchia</taxon>
        <taxon>Euthyneura</taxon>
        <taxon>Panpulmonata</taxon>
        <taxon>Sacoglossa</taxon>
        <taxon>Placobranchoidea</taxon>
        <taxon>Plakobranchidae</taxon>
        <taxon>Elysia</taxon>
    </lineage>
</organism>
<dbReference type="Proteomes" id="UP000271974">
    <property type="component" value="Unassembled WGS sequence"/>
</dbReference>
<comment type="caution">
    <text evidence="2">The sequence shown here is derived from an EMBL/GenBank/DDBJ whole genome shotgun (WGS) entry which is preliminary data.</text>
</comment>
<keyword evidence="3" id="KW-1185">Reference proteome</keyword>
<protein>
    <submittedName>
        <fullName evidence="2">Uncharacterized protein</fullName>
    </submittedName>
</protein>
<gene>
    <name evidence="2" type="ORF">EGW08_013915</name>
</gene>
<evidence type="ECO:0000256" key="1">
    <source>
        <dbReference type="SAM" id="MobiDB-lite"/>
    </source>
</evidence>
<accession>A0A3S1B9H6</accession>
<evidence type="ECO:0000313" key="2">
    <source>
        <dbReference type="EMBL" id="RUS78311.1"/>
    </source>
</evidence>
<reference evidence="2 3" key="1">
    <citation type="submission" date="2019-01" db="EMBL/GenBank/DDBJ databases">
        <title>A draft genome assembly of the solar-powered sea slug Elysia chlorotica.</title>
        <authorList>
            <person name="Cai H."/>
            <person name="Li Q."/>
            <person name="Fang X."/>
            <person name="Li J."/>
            <person name="Curtis N.E."/>
            <person name="Altenburger A."/>
            <person name="Shibata T."/>
            <person name="Feng M."/>
            <person name="Maeda T."/>
            <person name="Schwartz J.A."/>
            <person name="Shigenobu S."/>
            <person name="Lundholm N."/>
            <person name="Nishiyama T."/>
            <person name="Yang H."/>
            <person name="Hasebe M."/>
            <person name="Li S."/>
            <person name="Pierce S.K."/>
            <person name="Wang J."/>
        </authorList>
    </citation>
    <scope>NUCLEOTIDE SEQUENCE [LARGE SCALE GENOMIC DNA]</scope>
    <source>
        <strain evidence="2">EC2010</strain>
        <tissue evidence="2">Whole organism of an adult</tissue>
    </source>
</reference>